<evidence type="ECO:0000259" key="7">
    <source>
        <dbReference type="PROSITE" id="PS50109"/>
    </source>
</evidence>
<evidence type="ECO:0000256" key="1">
    <source>
        <dbReference type="ARBA" id="ARBA00000085"/>
    </source>
</evidence>
<dbReference type="EC" id="2.7.13.3" evidence="2"/>
<dbReference type="PANTHER" id="PTHR43304:SF1">
    <property type="entry name" value="PAC DOMAIN-CONTAINING PROTEIN"/>
    <property type="match status" value="1"/>
</dbReference>
<dbReference type="InterPro" id="IPR003661">
    <property type="entry name" value="HisK_dim/P_dom"/>
</dbReference>
<dbReference type="SUPFAM" id="SSF55785">
    <property type="entry name" value="PYP-like sensor domain (PAS domain)"/>
    <property type="match status" value="4"/>
</dbReference>
<dbReference type="Gene3D" id="3.30.565.10">
    <property type="entry name" value="Histidine kinase-like ATPase, C-terminal domain"/>
    <property type="match status" value="1"/>
</dbReference>
<comment type="catalytic activity">
    <reaction evidence="1">
        <text>ATP + protein L-histidine = ADP + protein N-phospho-L-histidine.</text>
        <dbReference type="EC" id="2.7.13.3"/>
    </reaction>
</comment>
<dbReference type="InterPro" id="IPR013656">
    <property type="entry name" value="PAS_4"/>
</dbReference>
<evidence type="ECO:0000256" key="2">
    <source>
        <dbReference type="ARBA" id="ARBA00012438"/>
    </source>
</evidence>
<name>A0A4Q2UFC5_9BACT</name>
<keyword evidence="5" id="KW-0418">Kinase</keyword>
<feature type="domain" description="PAC" evidence="9">
    <location>
        <begin position="382"/>
        <end position="435"/>
    </location>
</feature>
<dbReference type="Proteomes" id="UP000290407">
    <property type="component" value="Unassembled WGS sequence"/>
</dbReference>
<dbReference type="InterPro" id="IPR052162">
    <property type="entry name" value="Sensor_kinase/Photoreceptor"/>
</dbReference>
<dbReference type="Pfam" id="PF00512">
    <property type="entry name" value="HisKA"/>
    <property type="match status" value="1"/>
</dbReference>
<dbReference type="Pfam" id="PF02518">
    <property type="entry name" value="HATPase_c"/>
    <property type="match status" value="1"/>
</dbReference>
<dbReference type="AlphaFoldDB" id="A0A4Q2UFC5"/>
<feature type="domain" description="PAC" evidence="9">
    <location>
        <begin position="645"/>
        <end position="698"/>
    </location>
</feature>
<accession>A0A4Q2UFC5</accession>
<dbReference type="InterPro" id="IPR000700">
    <property type="entry name" value="PAS-assoc_C"/>
</dbReference>
<dbReference type="RefSeq" id="WP_129603831.1">
    <property type="nucleotide sequence ID" value="NZ_SBLB01000006.1"/>
</dbReference>
<dbReference type="GO" id="GO:0000155">
    <property type="term" value="F:phosphorelay sensor kinase activity"/>
    <property type="evidence" value="ECO:0007669"/>
    <property type="project" value="InterPro"/>
</dbReference>
<dbReference type="InterPro" id="IPR003594">
    <property type="entry name" value="HATPase_dom"/>
</dbReference>
<protein>
    <recommendedName>
        <fullName evidence="2">histidine kinase</fullName>
        <ecNumber evidence="2">2.7.13.3</ecNumber>
    </recommendedName>
</protein>
<proteinExistence type="predicted"/>
<evidence type="ECO:0000256" key="5">
    <source>
        <dbReference type="ARBA" id="ARBA00022777"/>
    </source>
</evidence>
<dbReference type="InterPro" id="IPR004358">
    <property type="entry name" value="Sig_transdc_His_kin-like_C"/>
</dbReference>
<dbReference type="CDD" id="cd00082">
    <property type="entry name" value="HisKA"/>
    <property type="match status" value="1"/>
</dbReference>
<dbReference type="PROSITE" id="PS50112">
    <property type="entry name" value="PAS"/>
    <property type="match status" value="1"/>
</dbReference>
<feature type="coiled-coil region" evidence="6">
    <location>
        <begin position="689"/>
        <end position="716"/>
    </location>
</feature>
<evidence type="ECO:0000313" key="10">
    <source>
        <dbReference type="EMBL" id="RYC68003.1"/>
    </source>
</evidence>
<dbReference type="InterPro" id="IPR036097">
    <property type="entry name" value="HisK_dim/P_sf"/>
</dbReference>
<feature type="domain" description="PAC" evidence="9">
    <location>
        <begin position="511"/>
        <end position="566"/>
    </location>
</feature>
<keyword evidence="3" id="KW-0597">Phosphoprotein</keyword>
<keyword evidence="11" id="KW-1185">Reference proteome</keyword>
<organism evidence="10 11">
    <name type="scientific">Spirosoma sordidisoli</name>
    <dbReference type="NCBI Taxonomy" id="2502893"/>
    <lineage>
        <taxon>Bacteria</taxon>
        <taxon>Pseudomonadati</taxon>
        <taxon>Bacteroidota</taxon>
        <taxon>Cytophagia</taxon>
        <taxon>Cytophagales</taxon>
        <taxon>Cytophagaceae</taxon>
        <taxon>Spirosoma</taxon>
    </lineage>
</organism>
<dbReference type="PROSITE" id="PS50109">
    <property type="entry name" value="HIS_KIN"/>
    <property type="match status" value="1"/>
</dbReference>
<keyword evidence="6" id="KW-0175">Coiled coil</keyword>
<keyword evidence="4" id="KW-0808">Transferase</keyword>
<feature type="domain" description="Histidine kinase" evidence="7">
    <location>
        <begin position="741"/>
        <end position="967"/>
    </location>
</feature>
<evidence type="ECO:0000259" key="9">
    <source>
        <dbReference type="PROSITE" id="PS50113"/>
    </source>
</evidence>
<dbReference type="SUPFAM" id="SSF47384">
    <property type="entry name" value="Homodimeric domain of signal transducing histidine kinase"/>
    <property type="match status" value="1"/>
</dbReference>
<comment type="caution">
    <text evidence="10">The sequence shown here is derived from an EMBL/GenBank/DDBJ whole genome shotgun (WGS) entry which is preliminary data.</text>
</comment>
<dbReference type="Pfam" id="PF08448">
    <property type="entry name" value="PAS_4"/>
    <property type="match status" value="4"/>
</dbReference>
<feature type="domain" description="PAS" evidence="8">
    <location>
        <begin position="174"/>
        <end position="223"/>
    </location>
</feature>
<evidence type="ECO:0000256" key="6">
    <source>
        <dbReference type="SAM" id="Coils"/>
    </source>
</evidence>
<dbReference type="NCBIfam" id="TIGR00229">
    <property type="entry name" value="sensory_box"/>
    <property type="match status" value="3"/>
</dbReference>
<sequence>MVPEQSDNASFPFLAGGGEMGQLTRHYDWSNTSLGHPDRWPLSLRTLVHMMLSSRFPMLIFWGPDLITFYNDAFRPSLGNDGKHPSSLGQRGEESWAESWPVIGPMIRGIMGGGDAVWFEDQKLPIYREGQMGYAYWTYSFSPLADDAGAVSGVLVTCTETTQAVESRQQLAVSEERFSRLIEQAPVAMALFSGPRFVISLANEQVLDYWGRTREEVINKPLFDALPEAAGQGFEELLTGVYTTGKRFVANELKVMLERNGQLEPTYIDFVYEPFYESDGVISGVLVISTEITDQVLTRRQVEANEQLLDAMIQRSPLGVAVFRGTSNLIERVNPALSQLWNHSAEEVTGWPLLEAAPQLAGQGFDRQLEAVRETGQPFIGREQPVRLVRNGQLKELFFDYVYEPLPNPDGSIDRVMVVANEVTEQRLARQQIEQSQQRLLASFEDAPVGIALISGKELIFQMANPFYGRLAGRPPHELVGKPLLTALPELAGQGFDELLRQVMSTGESYRNHEVPVVVRHGDRLETIYIDHTYHPQRDSTGQITHVLVVVVDMTQHVHTRRAVEASETRLRSVIASAPAAMGLFMGRDLVVELPNQAFIDIVGKGPDIVGKPLREVMPELLTENQPFLQILDTVYTSGQMFQSFGSQVKIVRNGVMTDNFYNITYTPLRDEQGRVFAILDIAIDVTEQIKAQQDLQQSEARYRQLSADLEQQVQARTQQLQALVGDLRRSNENLQQFAYVASHDLQEPLRKIQSFGDILKTQYADGLGEGVNFLERMQAAASRMSTLIKDLLSFSRISTQQEDQAQVSLTAVVQEVLLDLEMVIDETKAQVTIDPLPTVAGDTSQLGQLFSNLFSNALKFRRPDATPQIRIRCERVVAAALPPAIQPTRTADVYFCIEVADNGIGFDARYADRIFQVFQRLHSKGEFAGTGIGLAICQKVAANHGGTITATSQPGQGATFSLYLPA</sequence>
<dbReference type="SMART" id="SM00387">
    <property type="entry name" value="HATPase_c"/>
    <property type="match status" value="1"/>
</dbReference>
<dbReference type="Gene3D" id="3.30.450.20">
    <property type="entry name" value="PAS domain"/>
    <property type="match status" value="5"/>
</dbReference>
<dbReference type="InterPro" id="IPR005467">
    <property type="entry name" value="His_kinase_dom"/>
</dbReference>
<dbReference type="InterPro" id="IPR000014">
    <property type="entry name" value="PAS"/>
</dbReference>
<evidence type="ECO:0000313" key="11">
    <source>
        <dbReference type="Proteomes" id="UP000290407"/>
    </source>
</evidence>
<dbReference type="PANTHER" id="PTHR43304">
    <property type="entry name" value="PHYTOCHROME-LIKE PROTEIN CPH1"/>
    <property type="match status" value="1"/>
</dbReference>
<reference evidence="10 11" key="1">
    <citation type="submission" date="2019-01" db="EMBL/GenBank/DDBJ databases">
        <title>Spirosoma flava sp. nov., a propanil-degrading bacterium isolated from herbicide-contaminated soil.</title>
        <authorList>
            <person name="Zhang L."/>
            <person name="Jiang J.-D."/>
        </authorList>
    </citation>
    <scope>NUCLEOTIDE SEQUENCE [LARGE SCALE GENOMIC DNA]</scope>
    <source>
        <strain evidence="10 11">TY50</strain>
    </source>
</reference>
<dbReference type="FunFam" id="3.30.565.10:FF:000006">
    <property type="entry name" value="Sensor histidine kinase WalK"/>
    <property type="match status" value="1"/>
</dbReference>
<evidence type="ECO:0000259" key="8">
    <source>
        <dbReference type="PROSITE" id="PS50112"/>
    </source>
</evidence>
<dbReference type="PROSITE" id="PS50113">
    <property type="entry name" value="PAC"/>
    <property type="match status" value="3"/>
</dbReference>
<dbReference type="InterPro" id="IPR036890">
    <property type="entry name" value="HATPase_C_sf"/>
</dbReference>
<dbReference type="PRINTS" id="PR00344">
    <property type="entry name" value="BCTRLSENSOR"/>
</dbReference>
<dbReference type="SUPFAM" id="SSF55874">
    <property type="entry name" value="ATPase domain of HSP90 chaperone/DNA topoisomerase II/histidine kinase"/>
    <property type="match status" value="1"/>
</dbReference>
<dbReference type="EMBL" id="SBLB01000006">
    <property type="protein sequence ID" value="RYC68003.1"/>
    <property type="molecule type" value="Genomic_DNA"/>
</dbReference>
<dbReference type="SMART" id="SM00091">
    <property type="entry name" value="PAS"/>
    <property type="match status" value="4"/>
</dbReference>
<evidence type="ECO:0000256" key="3">
    <source>
        <dbReference type="ARBA" id="ARBA00022553"/>
    </source>
</evidence>
<dbReference type="CDD" id="cd00130">
    <property type="entry name" value="PAS"/>
    <property type="match status" value="2"/>
</dbReference>
<gene>
    <name evidence="10" type="ORF">EQG79_21340</name>
</gene>
<dbReference type="SMART" id="SM00388">
    <property type="entry name" value="HisKA"/>
    <property type="match status" value="1"/>
</dbReference>
<dbReference type="InterPro" id="IPR035965">
    <property type="entry name" value="PAS-like_dom_sf"/>
</dbReference>
<dbReference type="Gene3D" id="1.10.287.130">
    <property type="match status" value="1"/>
</dbReference>
<evidence type="ECO:0000256" key="4">
    <source>
        <dbReference type="ARBA" id="ARBA00022679"/>
    </source>
</evidence>